<evidence type="ECO:0000256" key="2">
    <source>
        <dbReference type="ARBA" id="ARBA00022679"/>
    </source>
</evidence>
<feature type="compositionally biased region" description="Basic and acidic residues" evidence="9">
    <location>
        <begin position="21"/>
        <end position="32"/>
    </location>
</feature>
<evidence type="ECO:0000256" key="7">
    <source>
        <dbReference type="ARBA" id="ARBA00049244"/>
    </source>
</evidence>
<dbReference type="GO" id="GO:0003677">
    <property type="term" value="F:DNA binding"/>
    <property type="evidence" value="ECO:0007669"/>
    <property type="project" value="UniProtKB-KW"/>
</dbReference>
<dbReference type="InterPro" id="IPR050240">
    <property type="entry name" value="DNA_pol_type-B"/>
</dbReference>
<dbReference type="PANTHER" id="PTHR10322:SF20">
    <property type="entry name" value="DNA POLYMERASE 1"/>
    <property type="match status" value="1"/>
</dbReference>
<dbReference type="Gene3D" id="3.90.1600.10">
    <property type="entry name" value="Palm domain of DNA polymerase"/>
    <property type="match status" value="1"/>
</dbReference>
<dbReference type="InterPro" id="IPR023211">
    <property type="entry name" value="DNA_pol_palm_dom_sf"/>
</dbReference>
<dbReference type="SMART" id="SM00486">
    <property type="entry name" value="POLBc"/>
    <property type="match status" value="1"/>
</dbReference>
<evidence type="ECO:0000256" key="6">
    <source>
        <dbReference type="ARBA" id="ARBA00023125"/>
    </source>
</evidence>
<evidence type="ECO:0000256" key="9">
    <source>
        <dbReference type="SAM" id="MobiDB-lite"/>
    </source>
</evidence>
<sequence>MARSPSRNKKLTEYIVGGSADKADKKPSKPEKSTPVTKQGPESGKNGSSIDFLFTKEEASRAIEARIEDKTDGMLRNVKQETVIQDKTSNTQVSVASGQEKAPRQAIPEEESIYLWFFRADNAYLQGTLIGAYYDPDRNKAVLVFMNDKAEILYWYDKKNHKPYFIVREDQREIMRRIPPDLQEKMVSIESVVKHNALYNRKEMYTKVVVSDPLAVRELRKYFDETWESNIKYYQNYIYDNGLIPGLTYVVNGSSIAPLKREDDYAGAVPEEIFEPNLRGLARHFIQVLEEPAQVPRILSIDVEVYSPITTRMPDPKKAPYPILSVAVMGSDGRKEVHVVAYPLMSSFKPREREFRLVVHDSEISLLQHIFALLTKYTVIVSYNGDNFDLPYLRNRAIALGFRENEIPITPEQDYYTFKGAIHIDLYKVFDNKALKTYAYGGTYRENTLDAVASAILGVGKIKLELPVSQLSLEELAEYNFRDANITFKLIEWKNYLTWKLVVALARLSKTGIEDLTRTQISNWIKNMLYWEHRRRNIIIPTKDDLLKLKGETKSRAIIKGKKYMGAVVLDPPIGVFFNVAVLDFASLYPSIMKVWNLSYETVNPLFPCKDVRVVPEVEHKVCFDQPGLSSQIISLLRDLRVKVYKKKSKQQGLSQMEKEWYDVVQASLKVFLNASYGVFGSEAFALYTPAVAESVTAIGRDTIKKTLKIASENGLLVLYGDTDSMFVWSPPKEAIDKLVAIIEKEFKLDLELDKVFRFIAFSGLKKNYLGVTQSGEVVIKGLLGKKRNQPEFVKQAFKDVIEIFSRINNPDEFEHGKQVIIEKIKEVYRKLKYKEYMLDELAFNVMINKPLNEYKDVTPQHIKAALMLEVMGKKLGKGDIISYVKVKGKDGVKPIELAKLTDIDLAKYIETVKSTFEQILEALNVEWKEIEGFARIESFF</sequence>
<dbReference type="NCBIfam" id="NF004417">
    <property type="entry name" value="PRK05761.1-3"/>
    <property type="match status" value="1"/>
</dbReference>
<dbReference type="SUPFAM" id="SSF56672">
    <property type="entry name" value="DNA/RNA polymerases"/>
    <property type="match status" value="1"/>
</dbReference>
<feature type="domain" description="DNA-directed DNA polymerase family B exonuclease" evidence="11">
    <location>
        <begin position="226"/>
        <end position="438"/>
    </location>
</feature>
<evidence type="ECO:0000313" key="12">
    <source>
        <dbReference type="EMBL" id="HDS10033.1"/>
    </source>
</evidence>
<dbReference type="Gene3D" id="3.30.420.10">
    <property type="entry name" value="Ribonuclease H-like superfamily/Ribonuclease H"/>
    <property type="match status" value="1"/>
</dbReference>
<comment type="similarity">
    <text evidence="1 8">Belongs to the DNA polymerase type-B family.</text>
</comment>
<dbReference type="EC" id="2.7.7.7" evidence="8"/>
<feature type="region of interest" description="Disordered" evidence="9">
    <location>
        <begin position="1"/>
        <end position="52"/>
    </location>
</feature>
<dbReference type="InterPro" id="IPR017964">
    <property type="entry name" value="DNA-dir_DNA_pol_B_CS"/>
</dbReference>
<keyword evidence="4 8" id="KW-0235">DNA replication</keyword>
<dbReference type="Gene3D" id="1.10.287.1390">
    <property type="match status" value="2"/>
</dbReference>
<accession>A0A7C1IH60</accession>
<evidence type="ECO:0000256" key="8">
    <source>
        <dbReference type="RuleBase" id="RU000442"/>
    </source>
</evidence>
<evidence type="ECO:0000256" key="3">
    <source>
        <dbReference type="ARBA" id="ARBA00022695"/>
    </source>
</evidence>
<dbReference type="InterPro" id="IPR012337">
    <property type="entry name" value="RNaseH-like_sf"/>
</dbReference>
<dbReference type="InterPro" id="IPR006172">
    <property type="entry name" value="DNA-dir_DNA_pol_B"/>
</dbReference>
<dbReference type="SUPFAM" id="SSF53098">
    <property type="entry name" value="Ribonuclease H-like"/>
    <property type="match status" value="1"/>
</dbReference>
<feature type="domain" description="DNA-directed DNA polymerase family B multifunctional" evidence="10">
    <location>
        <begin position="522"/>
        <end position="910"/>
    </location>
</feature>
<evidence type="ECO:0000259" key="11">
    <source>
        <dbReference type="Pfam" id="PF03104"/>
    </source>
</evidence>
<evidence type="ECO:0000256" key="4">
    <source>
        <dbReference type="ARBA" id="ARBA00022705"/>
    </source>
</evidence>
<dbReference type="GO" id="GO:0000166">
    <property type="term" value="F:nucleotide binding"/>
    <property type="evidence" value="ECO:0007669"/>
    <property type="project" value="InterPro"/>
</dbReference>
<comment type="caution">
    <text evidence="12">The sequence shown here is derived from an EMBL/GenBank/DDBJ whole genome shotgun (WGS) entry which is preliminary data.</text>
</comment>
<dbReference type="InterPro" id="IPR006134">
    <property type="entry name" value="DNA-dir_DNA_pol_B_multi_dom"/>
</dbReference>
<keyword evidence="5 8" id="KW-0239">DNA-directed DNA polymerase</keyword>
<protein>
    <recommendedName>
        <fullName evidence="8">DNA polymerase</fullName>
        <ecNumber evidence="8">2.7.7.7</ecNumber>
    </recommendedName>
</protein>
<proteinExistence type="inferred from homology"/>
<name>A0A7C1IH60_9CREN</name>
<evidence type="ECO:0000256" key="5">
    <source>
        <dbReference type="ARBA" id="ARBA00022932"/>
    </source>
</evidence>
<dbReference type="Gene3D" id="3.30.342.10">
    <property type="entry name" value="DNA Polymerase, chain B, domain 1"/>
    <property type="match status" value="1"/>
</dbReference>
<dbReference type="InterPro" id="IPR036397">
    <property type="entry name" value="RNaseH_sf"/>
</dbReference>
<gene>
    <name evidence="12" type="ORF">ENO04_00185</name>
</gene>
<dbReference type="AlphaFoldDB" id="A0A7C1IH60"/>
<dbReference type="PANTHER" id="PTHR10322">
    <property type="entry name" value="DNA POLYMERASE CATALYTIC SUBUNIT"/>
    <property type="match status" value="1"/>
</dbReference>
<evidence type="ECO:0000256" key="1">
    <source>
        <dbReference type="ARBA" id="ARBA00005755"/>
    </source>
</evidence>
<dbReference type="EMBL" id="DSDY01000008">
    <property type="protein sequence ID" value="HDS10033.1"/>
    <property type="molecule type" value="Genomic_DNA"/>
</dbReference>
<keyword evidence="3 8" id="KW-0548">Nucleotidyltransferase</keyword>
<organism evidence="12">
    <name type="scientific">Fervidicoccus fontis</name>
    <dbReference type="NCBI Taxonomy" id="683846"/>
    <lineage>
        <taxon>Archaea</taxon>
        <taxon>Thermoproteota</taxon>
        <taxon>Thermoprotei</taxon>
        <taxon>Fervidicoccales</taxon>
        <taxon>Fervidicoccaceae</taxon>
        <taxon>Fervidicoccus</taxon>
    </lineage>
</organism>
<dbReference type="Pfam" id="PF03104">
    <property type="entry name" value="DNA_pol_B_exo1"/>
    <property type="match status" value="1"/>
</dbReference>
<reference evidence="12" key="1">
    <citation type="journal article" date="2020" name="mSystems">
        <title>Genome- and Community-Level Interaction Insights into Carbon Utilization and Element Cycling Functions of Hydrothermarchaeota in Hydrothermal Sediment.</title>
        <authorList>
            <person name="Zhou Z."/>
            <person name="Liu Y."/>
            <person name="Xu W."/>
            <person name="Pan J."/>
            <person name="Luo Z.H."/>
            <person name="Li M."/>
        </authorList>
    </citation>
    <scope>NUCLEOTIDE SEQUENCE [LARGE SCALE GENOMIC DNA]</scope>
    <source>
        <strain evidence="12">SpSt-123</strain>
    </source>
</reference>
<dbReference type="PROSITE" id="PS00116">
    <property type="entry name" value="DNA_POLYMERASE_B"/>
    <property type="match status" value="1"/>
</dbReference>
<dbReference type="PRINTS" id="PR00106">
    <property type="entry name" value="DNAPOLB"/>
</dbReference>
<keyword evidence="6 8" id="KW-0238">DNA-binding</keyword>
<dbReference type="GO" id="GO:0006261">
    <property type="term" value="P:DNA-templated DNA replication"/>
    <property type="evidence" value="ECO:0007669"/>
    <property type="project" value="TreeGrafter"/>
</dbReference>
<evidence type="ECO:0000259" key="10">
    <source>
        <dbReference type="Pfam" id="PF00136"/>
    </source>
</evidence>
<dbReference type="InterPro" id="IPR006133">
    <property type="entry name" value="DNA-dir_DNA_pol_B_exonuc"/>
</dbReference>
<dbReference type="Pfam" id="PF00136">
    <property type="entry name" value="DNA_pol_B"/>
    <property type="match status" value="1"/>
</dbReference>
<dbReference type="FunFam" id="1.10.287.690:FF:000011">
    <property type="entry name" value="DNA polymerase"/>
    <property type="match status" value="1"/>
</dbReference>
<keyword evidence="2 8" id="KW-0808">Transferase</keyword>
<dbReference type="GO" id="GO:0003887">
    <property type="term" value="F:DNA-directed DNA polymerase activity"/>
    <property type="evidence" value="ECO:0007669"/>
    <property type="project" value="UniProtKB-KW"/>
</dbReference>
<comment type="catalytic activity">
    <reaction evidence="7 8">
        <text>DNA(n) + a 2'-deoxyribonucleoside 5'-triphosphate = DNA(n+1) + diphosphate</text>
        <dbReference type="Rhea" id="RHEA:22508"/>
        <dbReference type="Rhea" id="RHEA-COMP:17339"/>
        <dbReference type="Rhea" id="RHEA-COMP:17340"/>
        <dbReference type="ChEBI" id="CHEBI:33019"/>
        <dbReference type="ChEBI" id="CHEBI:61560"/>
        <dbReference type="ChEBI" id="CHEBI:173112"/>
        <dbReference type="EC" id="2.7.7.7"/>
    </reaction>
</comment>
<dbReference type="Gene3D" id="1.10.287.690">
    <property type="entry name" value="Helix hairpin bin"/>
    <property type="match status" value="1"/>
</dbReference>
<dbReference type="InterPro" id="IPR043502">
    <property type="entry name" value="DNA/RNA_pol_sf"/>
</dbReference>